<dbReference type="EMBL" id="VSSQ01007280">
    <property type="protein sequence ID" value="MPM35420.1"/>
    <property type="molecule type" value="Genomic_DNA"/>
</dbReference>
<evidence type="ECO:0000313" key="1">
    <source>
        <dbReference type="EMBL" id="MPM35420.1"/>
    </source>
</evidence>
<protein>
    <submittedName>
        <fullName evidence="1">Uncharacterized protein</fullName>
    </submittedName>
</protein>
<name>A0A644Z3F8_9ZZZZ</name>
<proteinExistence type="predicted"/>
<sequence>MRKKGLVVVAKLVHEVLGLLPEAWRNRQGVYQTNDEENQLLEINSLELKVNKQGYLMMSLETDKKEAQLGELVLYPISDQDAAIYALGGG</sequence>
<reference evidence="1" key="1">
    <citation type="submission" date="2019-08" db="EMBL/GenBank/DDBJ databases">
        <authorList>
            <person name="Kucharzyk K."/>
            <person name="Murdoch R.W."/>
            <person name="Higgins S."/>
            <person name="Loffler F."/>
        </authorList>
    </citation>
    <scope>NUCLEOTIDE SEQUENCE</scope>
</reference>
<gene>
    <name evidence="1" type="ORF">SDC9_82012</name>
</gene>
<organism evidence="1">
    <name type="scientific">bioreactor metagenome</name>
    <dbReference type="NCBI Taxonomy" id="1076179"/>
    <lineage>
        <taxon>unclassified sequences</taxon>
        <taxon>metagenomes</taxon>
        <taxon>ecological metagenomes</taxon>
    </lineage>
</organism>
<accession>A0A644Z3F8</accession>
<dbReference type="AlphaFoldDB" id="A0A644Z3F8"/>
<comment type="caution">
    <text evidence="1">The sequence shown here is derived from an EMBL/GenBank/DDBJ whole genome shotgun (WGS) entry which is preliminary data.</text>
</comment>